<sequence>FISNRYSNGKFRYQSRCYSLVGYLAKAQFCIGLGYLISNQFGPIYHIWIFLIGLVVITFFFASDILVEIRIS</sequence>
<evidence type="ECO:0000313" key="3">
    <source>
        <dbReference type="Proteomes" id="UP000059680"/>
    </source>
</evidence>
<feature type="non-terminal residue" evidence="2">
    <location>
        <position position="1"/>
    </location>
</feature>
<gene>
    <name evidence="2" type="ordered locus">Os01g0586801</name>
    <name evidence="2" type="ORF">OSNPB_010586801</name>
</gene>
<keyword evidence="1" id="KW-0472">Membrane</keyword>
<feature type="transmembrane region" description="Helical" evidence="1">
    <location>
        <begin position="44"/>
        <end position="67"/>
    </location>
</feature>
<keyword evidence="3" id="KW-1185">Reference proteome</keyword>
<dbReference type="EMBL" id="AP014957">
    <property type="protein sequence ID" value="BAS72911.1"/>
    <property type="molecule type" value="Genomic_DNA"/>
</dbReference>
<accession>A0A0P0V4L3</accession>
<name>A0A0P0V4L3_ORYSJ</name>
<dbReference type="PaxDb" id="39947-A0A0P0V4L3"/>
<proteinExistence type="predicted"/>
<reference evidence="2 3" key="3">
    <citation type="journal article" date="2013" name="Rice">
        <title>Improvement of the Oryza sativa Nipponbare reference genome using next generation sequence and optical map data.</title>
        <authorList>
            <person name="Kawahara Y."/>
            <person name="de la Bastide M."/>
            <person name="Hamilton J.P."/>
            <person name="Kanamori H."/>
            <person name="McCombie W.R."/>
            <person name="Ouyang S."/>
            <person name="Schwartz D.C."/>
            <person name="Tanaka T."/>
            <person name="Wu J."/>
            <person name="Zhou S."/>
            <person name="Childs K.L."/>
            <person name="Davidson R.M."/>
            <person name="Lin H."/>
            <person name="Quesada-Ocampo L."/>
            <person name="Vaillancourt B."/>
            <person name="Sakai H."/>
            <person name="Lee S.S."/>
            <person name="Kim J."/>
            <person name="Numa H."/>
            <person name="Itoh T."/>
            <person name="Buell C.R."/>
            <person name="Matsumoto T."/>
        </authorList>
    </citation>
    <scope>NUCLEOTIDE SEQUENCE [LARGE SCALE GENOMIC DNA]</scope>
    <source>
        <strain evidence="3">cv. Nipponbare</strain>
    </source>
</reference>
<dbReference type="Gramene" id="Os01t0586801-00">
    <property type="protein sequence ID" value="Os01t0586801-00"/>
    <property type="gene ID" value="Os01g0586801"/>
</dbReference>
<evidence type="ECO:0000256" key="1">
    <source>
        <dbReference type="SAM" id="Phobius"/>
    </source>
</evidence>
<dbReference type="Proteomes" id="UP000059680">
    <property type="component" value="Chromosome 1"/>
</dbReference>
<dbReference type="AlphaFoldDB" id="A0A0P0V4L3"/>
<feature type="transmembrane region" description="Helical" evidence="1">
    <location>
        <begin position="20"/>
        <end position="38"/>
    </location>
</feature>
<evidence type="ECO:0000313" key="2">
    <source>
        <dbReference type="EMBL" id="BAS72911.1"/>
    </source>
</evidence>
<keyword evidence="1" id="KW-1133">Transmembrane helix</keyword>
<organism evidence="2 3">
    <name type="scientific">Oryza sativa subsp. japonica</name>
    <name type="common">Rice</name>
    <dbReference type="NCBI Taxonomy" id="39947"/>
    <lineage>
        <taxon>Eukaryota</taxon>
        <taxon>Viridiplantae</taxon>
        <taxon>Streptophyta</taxon>
        <taxon>Embryophyta</taxon>
        <taxon>Tracheophyta</taxon>
        <taxon>Spermatophyta</taxon>
        <taxon>Magnoliopsida</taxon>
        <taxon>Liliopsida</taxon>
        <taxon>Poales</taxon>
        <taxon>Poaceae</taxon>
        <taxon>BOP clade</taxon>
        <taxon>Oryzoideae</taxon>
        <taxon>Oryzeae</taxon>
        <taxon>Oryzinae</taxon>
        <taxon>Oryza</taxon>
        <taxon>Oryza sativa</taxon>
    </lineage>
</organism>
<reference evidence="2 3" key="2">
    <citation type="journal article" date="2013" name="Plant Cell Physiol.">
        <title>Rice Annotation Project Database (RAP-DB): an integrative and interactive database for rice genomics.</title>
        <authorList>
            <person name="Sakai H."/>
            <person name="Lee S.S."/>
            <person name="Tanaka T."/>
            <person name="Numa H."/>
            <person name="Kim J."/>
            <person name="Kawahara Y."/>
            <person name="Wakimoto H."/>
            <person name="Yang C.C."/>
            <person name="Iwamoto M."/>
            <person name="Abe T."/>
            <person name="Yamada Y."/>
            <person name="Muto A."/>
            <person name="Inokuchi H."/>
            <person name="Ikemura T."/>
            <person name="Matsumoto T."/>
            <person name="Sasaki T."/>
            <person name="Itoh T."/>
        </authorList>
    </citation>
    <scope>NUCLEOTIDE SEQUENCE [LARGE SCALE GENOMIC DNA]</scope>
    <source>
        <strain evidence="3">cv. Nipponbare</strain>
    </source>
</reference>
<reference evidence="3" key="1">
    <citation type="journal article" date="2005" name="Nature">
        <title>The map-based sequence of the rice genome.</title>
        <authorList>
            <consortium name="International rice genome sequencing project (IRGSP)"/>
            <person name="Matsumoto T."/>
            <person name="Wu J."/>
            <person name="Kanamori H."/>
            <person name="Katayose Y."/>
            <person name="Fujisawa M."/>
            <person name="Namiki N."/>
            <person name="Mizuno H."/>
            <person name="Yamamoto K."/>
            <person name="Antonio B.A."/>
            <person name="Baba T."/>
            <person name="Sakata K."/>
            <person name="Nagamura Y."/>
            <person name="Aoki H."/>
            <person name="Arikawa K."/>
            <person name="Arita K."/>
            <person name="Bito T."/>
            <person name="Chiden Y."/>
            <person name="Fujitsuka N."/>
            <person name="Fukunaka R."/>
            <person name="Hamada M."/>
            <person name="Harada C."/>
            <person name="Hayashi A."/>
            <person name="Hijishita S."/>
            <person name="Honda M."/>
            <person name="Hosokawa S."/>
            <person name="Ichikawa Y."/>
            <person name="Idonuma A."/>
            <person name="Iijima M."/>
            <person name="Ikeda M."/>
            <person name="Ikeno M."/>
            <person name="Ito K."/>
            <person name="Ito S."/>
            <person name="Ito T."/>
            <person name="Ito Y."/>
            <person name="Ito Y."/>
            <person name="Iwabuchi A."/>
            <person name="Kamiya K."/>
            <person name="Karasawa W."/>
            <person name="Kurita K."/>
            <person name="Katagiri S."/>
            <person name="Kikuta A."/>
            <person name="Kobayashi H."/>
            <person name="Kobayashi N."/>
            <person name="Machita K."/>
            <person name="Maehara T."/>
            <person name="Masukawa M."/>
            <person name="Mizubayashi T."/>
            <person name="Mukai Y."/>
            <person name="Nagasaki H."/>
            <person name="Nagata Y."/>
            <person name="Naito S."/>
            <person name="Nakashima M."/>
            <person name="Nakama Y."/>
            <person name="Nakamichi Y."/>
            <person name="Nakamura M."/>
            <person name="Meguro A."/>
            <person name="Negishi M."/>
            <person name="Ohta I."/>
            <person name="Ohta T."/>
            <person name="Okamoto M."/>
            <person name="Ono N."/>
            <person name="Saji S."/>
            <person name="Sakaguchi M."/>
            <person name="Sakai K."/>
            <person name="Shibata M."/>
            <person name="Shimokawa T."/>
            <person name="Song J."/>
            <person name="Takazaki Y."/>
            <person name="Terasawa K."/>
            <person name="Tsugane M."/>
            <person name="Tsuji K."/>
            <person name="Ueda S."/>
            <person name="Waki K."/>
            <person name="Yamagata H."/>
            <person name="Yamamoto M."/>
            <person name="Yamamoto S."/>
            <person name="Yamane H."/>
            <person name="Yoshiki S."/>
            <person name="Yoshihara R."/>
            <person name="Yukawa K."/>
            <person name="Zhong H."/>
            <person name="Yano M."/>
            <person name="Yuan Q."/>
            <person name="Ouyang S."/>
            <person name="Liu J."/>
            <person name="Jones K.M."/>
            <person name="Gansberger K."/>
            <person name="Moffat K."/>
            <person name="Hill J."/>
            <person name="Bera J."/>
            <person name="Fadrosh D."/>
            <person name="Jin S."/>
            <person name="Johri S."/>
            <person name="Kim M."/>
            <person name="Overton L."/>
            <person name="Reardon M."/>
            <person name="Tsitrin T."/>
            <person name="Vuong H."/>
            <person name="Weaver B."/>
            <person name="Ciecko A."/>
            <person name="Tallon L."/>
            <person name="Jackson J."/>
            <person name="Pai G."/>
            <person name="Aken S.V."/>
            <person name="Utterback T."/>
            <person name="Reidmuller S."/>
            <person name="Feldblyum T."/>
            <person name="Hsiao J."/>
            <person name="Zismann V."/>
            <person name="Iobst S."/>
            <person name="de Vazeille A.R."/>
            <person name="Buell C.R."/>
            <person name="Ying K."/>
            <person name="Li Y."/>
            <person name="Lu T."/>
            <person name="Huang Y."/>
            <person name="Zhao Q."/>
            <person name="Feng Q."/>
            <person name="Zhang L."/>
            <person name="Zhu J."/>
            <person name="Weng Q."/>
            <person name="Mu J."/>
            <person name="Lu Y."/>
            <person name="Fan D."/>
            <person name="Liu Y."/>
            <person name="Guan J."/>
            <person name="Zhang Y."/>
            <person name="Yu S."/>
            <person name="Liu X."/>
            <person name="Zhang Y."/>
            <person name="Hong G."/>
            <person name="Han B."/>
            <person name="Choisne N."/>
            <person name="Demange N."/>
            <person name="Orjeda G."/>
            <person name="Samain S."/>
            <person name="Cattolico L."/>
            <person name="Pelletier E."/>
            <person name="Couloux A."/>
            <person name="Segurens B."/>
            <person name="Wincker P."/>
            <person name="D'Hont A."/>
            <person name="Scarpelli C."/>
            <person name="Weissenbach J."/>
            <person name="Salanoubat M."/>
            <person name="Quetier F."/>
            <person name="Yu Y."/>
            <person name="Kim H.R."/>
            <person name="Rambo T."/>
            <person name="Currie J."/>
            <person name="Collura K."/>
            <person name="Luo M."/>
            <person name="Yang T."/>
            <person name="Ammiraju J.S.S."/>
            <person name="Engler F."/>
            <person name="Soderlund C."/>
            <person name="Wing R.A."/>
            <person name="Palmer L.E."/>
            <person name="de la Bastide M."/>
            <person name="Spiegel L."/>
            <person name="Nascimento L."/>
            <person name="Zutavern T."/>
            <person name="O'Shaughnessy A."/>
            <person name="Dike S."/>
            <person name="Dedhia N."/>
            <person name="Preston R."/>
            <person name="Balija V."/>
            <person name="McCombie W.R."/>
            <person name="Chow T."/>
            <person name="Chen H."/>
            <person name="Chung M."/>
            <person name="Chen C."/>
            <person name="Shaw J."/>
            <person name="Wu H."/>
            <person name="Hsiao K."/>
            <person name="Chao Y."/>
            <person name="Chu M."/>
            <person name="Cheng C."/>
            <person name="Hour A."/>
            <person name="Lee P."/>
            <person name="Lin S."/>
            <person name="Lin Y."/>
            <person name="Liou J."/>
            <person name="Liu S."/>
            <person name="Hsing Y."/>
            <person name="Raghuvanshi S."/>
            <person name="Mohanty A."/>
            <person name="Bharti A.K."/>
            <person name="Gaur A."/>
            <person name="Gupta V."/>
            <person name="Kumar D."/>
            <person name="Ravi V."/>
            <person name="Vij S."/>
            <person name="Kapur A."/>
            <person name="Khurana P."/>
            <person name="Khurana P."/>
            <person name="Khurana J.P."/>
            <person name="Tyagi A.K."/>
            <person name="Gaikwad K."/>
            <person name="Singh A."/>
            <person name="Dalal V."/>
            <person name="Srivastava S."/>
            <person name="Dixit A."/>
            <person name="Pal A.K."/>
            <person name="Ghazi I.A."/>
            <person name="Yadav M."/>
            <person name="Pandit A."/>
            <person name="Bhargava A."/>
            <person name="Sureshbabu K."/>
            <person name="Batra K."/>
            <person name="Sharma T.R."/>
            <person name="Mohapatra T."/>
            <person name="Singh N.K."/>
            <person name="Messing J."/>
            <person name="Nelson A.B."/>
            <person name="Fuks G."/>
            <person name="Kavchok S."/>
            <person name="Keizer G."/>
            <person name="Linton E."/>
            <person name="Llaca V."/>
            <person name="Song R."/>
            <person name="Tanyolac B."/>
            <person name="Young S."/>
            <person name="Ho-Il K."/>
            <person name="Hahn J.H."/>
            <person name="Sangsakoo G."/>
            <person name="Vanavichit A."/>
            <person name="de Mattos Luiz.A.T."/>
            <person name="Zimmer P.D."/>
            <person name="Malone G."/>
            <person name="Dellagostin O."/>
            <person name="de Oliveira A.C."/>
            <person name="Bevan M."/>
            <person name="Bancroft I."/>
            <person name="Minx P."/>
            <person name="Cordum H."/>
            <person name="Wilson R."/>
            <person name="Cheng Z."/>
            <person name="Jin W."/>
            <person name="Jiang J."/>
            <person name="Leong S.A."/>
            <person name="Iwama H."/>
            <person name="Gojobori T."/>
            <person name="Itoh T."/>
            <person name="Niimura Y."/>
            <person name="Fujii Y."/>
            <person name="Habara T."/>
            <person name="Sakai H."/>
            <person name="Sato Y."/>
            <person name="Wilson G."/>
            <person name="Kumar K."/>
            <person name="McCouch S."/>
            <person name="Juretic N."/>
            <person name="Hoen D."/>
            <person name="Wright S."/>
            <person name="Bruskiewich R."/>
            <person name="Bureau T."/>
            <person name="Miyao A."/>
            <person name="Hirochika H."/>
            <person name="Nishikawa T."/>
            <person name="Kadowaki K."/>
            <person name="Sugiura M."/>
            <person name="Burr B."/>
            <person name="Sasaki T."/>
        </authorList>
    </citation>
    <scope>NUCLEOTIDE SEQUENCE [LARGE SCALE GENOMIC DNA]</scope>
    <source>
        <strain evidence="3">cv. Nipponbare</strain>
    </source>
</reference>
<dbReference type="SMR" id="A0A0P0V4L3"/>
<keyword evidence="1" id="KW-0812">Transmembrane</keyword>
<protein>
    <submittedName>
        <fullName evidence="2">Os01g0586801 protein</fullName>
    </submittedName>
</protein>
<dbReference type="InParanoid" id="A0A0P0V4L3"/>